<dbReference type="EC" id="4.1.1.31" evidence="3"/>
<feature type="active site" evidence="8">
    <location>
        <position position="81"/>
    </location>
</feature>
<dbReference type="HAMAP" id="MF_00595">
    <property type="entry name" value="PEPcase_type1"/>
    <property type="match status" value="1"/>
</dbReference>
<keyword evidence="5" id="KW-0456">Lyase</keyword>
<dbReference type="PANTHER" id="PTHR30523">
    <property type="entry name" value="PHOSPHOENOLPYRUVATE CARBOXYLASE"/>
    <property type="match status" value="1"/>
</dbReference>
<dbReference type="EMBL" id="HBGO01034882">
    <property type="protein sequence ID" value="CAD9359853.1"/>
    <property type="molecule type" value="Transcribed_RNA"/>
</dbReference>
<dbReference type="InterPro" id="IPR015813">
    <property type="entry name" value="Pyrv/PenolPyrv_kinase-like_dom"/>
</dbReference>
<evidence type="ECO:0000256" key="4">
    <source>
        <dbReference type="ARBA" id="ARBA00022842"/>
    </source>
</evidence>
<dbReference type="InterPro" id="IPR021135">
    <property type="entry name" value="PEP_COase"/>
</dbReference>
<evidence type="ECO:0000256" key="5">
    <source>
        <dbReference type="ARBA" id="ARBA00023239"/>
    </source>
</evidence>
<dbReference type="PRINTS" id="PR00150">
    <property type="entry name" value="PEPCARBXLASE"/>
</dbReference>
<feature type="active site" evidence="9">
    <location>
        <position position="526"/>
    </location>
</feature>
<evidence type="ECO:0000256" key="1">
    <source>
        <dbReference type="ARBA" id="ARBA00001946"/>
    </source>
</evidence>
<dbReference type="NCBIfam" id="NF000584">
    <property type="entry name" value="PRK00009.1"/>
    <property type="match status" value="1"/>
</dbReference>
<name>A0A7S2A7E1_TRICV</name>
<comment type="similarity">
    <text evidence="2">Belongs to the PEPCase type 1 family.</text>
</comment>
<dbReference type="InterPro" id="IPR018129">
    <property type="entry name" value="PEP_COase_Lys_AS"/>
</dbReference>
<dbReference type="PROSITE" id="PS00393">
    <property type="entry name" value="PEPCASE_2"/>
    <property type="match status" value="1"/>
</dbReference>
<evidence type="ECO:0000256" key="6">
    <source>
        <dbReference type="ARBA" id="ARBA00023300"/>
    </source>
</evidence>
<dbReference type="GO" id="GO:0005829">
    <property type="term" value="C:cytosol"/>
    <property type="evidence" value="ECO:0007669"/>
    <property type="project" value="TreeGrafter"/>
</dbReference>
<keyword evidence="6" id="KW-0120">Carbon dioxide fixation</keyword>
<dbReference type="AlphaFoldDB" id="A0A7S2A7E1"/>
<evidence type="ECO:0000256" key="8">
    <source>
        <dbReference type="PROSITE-ProRule" id="PRU10111"/>
    </source>
</evidence>
<sequence>MRIFSLALNLVNAAEVHHRLRSMREAELSRPQDKVGPLPMTDDSVRGTVEAILADKDNDANEQRIFDTLMNQKVEIVLTAHPTEVNRKTLLRKYRKITENLAVLDRPDLHPYERSVALTSLRRIVAAIWGSDEIRRRKPTPQQEAAGGNAVIESVLWEAVPAYLRKLDAQCRVSLGRKLPVSANPIRFASWIGGDRDGNPNVTPEVTREVVAHQRLRAARLFLSDMNELYNEIAISSSFSPEMEELAASIVDGYDTKEKYRRVVGHLRKRLVKTMKACEMELAHMGTDSARKAASHASEFVTADRALLGWDDSEAIKSKEDLLQPLMIMYESLIATGFELVAEGRLSDIIRRLEVFGMTLVPLDIREESTRHTVAMDAITRHLGIGSYQEWDEDARLNFLQAELASKRPLFRTRDMEANVMGFDPDIIKTLWTFQAASELQPEALGAYVISQAKTASDVLAVMLLQKQFGMTSQNGNMMRVVPLFETLDDLTNAPDVLSTLFGIPAYAGAILGKQEVMVGYSDSAKDAGRLAACWAQYTSQESMSKVAEEAGIELTFFHGKGGTVGRGGNPALYRAILSHPPRTINGRFRVTEQGEMITQNFGNPAIAERTLDIYTAAVLREAFVKHVEPTDSWRRQMDRVSRVSCADYRGLVREEPRFVPYFRQATPELELGTLNIGSRPAKRNPKGGIESLRAIPWTFAWTQTRAHLSAWLGVGEGLNSDDPKDKEELREMYKNWPWFREICDLIAMILSKTDFSICKNYDDILVDKTPELMGLGEEVRGKLVKTREAIVDITGSHEFVGPHVQLLRASTKIRNPYVDSINVVQAELLKELRNMPEDDDPEMTAEVREIKNVRKDALILSITGIAQGMRNSG</sequence>
<dbReference type="GO" id="GO:0006099">
    <property type="term" value="P:tricarboxylic acid cycle"/>
    <property type="evidence" value="ECO:0007669"/>
    <property type="project" value="InterPro"/>
</dbReference>
<evidence type="ECO:0000313" key="10">
    <source>
        <dbReference type="EMBL" id="CAD9359853.1"/>
    </source>
</evidence>
<dbReference type="Pfam" id="PF00311">
    <property type="entry name" value="PEPcase"/>
    <property type="match status" value="1"/>
</dbReference>
<dbReference type="PANTHER" id="PTHR30523:SF6">
    <property type="entry name" value="PHOSPHOENOLPYRUVATE CARBOXYLASE"/>
    <property type="match status" value="1"/>
</dbReference>
<comment type="cofactor">
    <cofactor evidence="1">
        <name>Mg(2+)</name>
        <dbReference type="ChEBI" id="CHEBI:18420"/>
    </cofactor>
</comment>
<protein>
    <recommendedName>
        <fullName evidence="3">phosphoenolpyruvate carboxylase</fullName>
        <ecNumber evidence="3">4.1.1.31</ecNumber>
    </recommendedName>
</protein>
<organism evidence="10">
    <name type="scientific">Trieres chinensis</name>
    <name type="common">Marine centric diatom</name>
    <name type="synonym">Odontella sinensis</name>
    <dbReference type="NCBI Taxonomy" id="1514140"/>
    <lineage>
        <taxon>Eukaryota</taxon>
        <taxon>Sar</taxon>
        <taxon>Stramenopiles</taxon>
        <taxon>Ochrophyta</taxon>
        <taxon>Bacillariophyta</taxon>
        <taxon>Mediophyceae</taxon>
        <taxon>Biddulphiophycidae</taxon>
        <taxon>Eupodiscales</taxon>
        <taxon>Parodontellaceae</taxon>
        <taxon>Trieres</taxon>
    </lineage>
</organism>
<evidence type="ECO:0000256" key="9">
    <source>
        <dbReference type="PROSITE-ProRule" id="PRU10112"/>
    </source>
</evidence>
<comment type="catalytic activity">
    <reaction evidence="7">
        <text>oxaloacetate + phosphate = phosphoenolpyruvate + hydrogencarbonate</text>
        <dbReference type="Rhea" id="RHEA:28370"/>
        <dbReference type="ChEBI" id="CHEBI:16452"/>
        <dbReference type="ChEBI" id="CHEBI:17544"/>
        <dbReference type="ChEBI" id="CHEBI:43474"/>
        <dbReference type="ChEBI" id="CHEBI:58702"/>
        <dbReference type="EC" id="4.1.1.31"/>
    </reaction>
</comment>
<gene>
    <name evidence="10" type="ORF">OSIN01602_LOCUS20155</name>
</gene>
<keyword evidence="4" id="KW-0460">Magnesium</keyword>
<evidence type="ECO:0000256" key="7">
    <source>
        <dbReference type="ARBA" id="ARBA00048995"/>
    </source>
</evidence>
<dbReference type="SUPFAM" id="SSF51621">
    <property type="entry name" value="Phosphoenolpyruvate/pyruvate domain"/>
    <property type="match status" value="1"/>
</dbReference>
<accession>A0A7S2A7E1</accession>
<dbReference type="GO" id="GO:0008964">
    <property type="term" value="F:phosphoenolpyruvate carboxylase activity"/>
    <property type="evidence" value="ECO:0007669"/>
    <property type="project" value="UniProtKB-EC"/>
</dbReference>
<dbReference type="Gene3D" id="1.20.1440.90">
    <property type="entry name" value="Phosphoenolpyruvate/pyruvate domain"/>
    <property type="match status" value="1"/>
</dbReference>
<dbReference type="PROSITE" id="PS00781">
    <property type="entry name" value="PEPCASE_1"/>
    <property type="match status" value="1"/>
</dbReference>
<evidence type="ECO:0000256" key="3">
    <source>
        <dbReference type="ARBA" id="ARBA00012305"/>
    </source>
</evidence>
<evidence type="ECO:0000256" key="2">
    <source>
        <dbReference type="ARBA" id="ARBA00008346"/>
    </source>
</evidence>
<reference evidence="10" key="1">
    <citation type="submission" date="2021-01" db="EMBL/GenBank/DDBJ databases">
        <authorList>
            <person name="Corre E."/>
            <person name="Pelletier E."/>
            <person name="Niang G."/>
            <person name="Scheremetjew M."/>
            <person name="Finn R."/>
            <person name="Kale V."/>
            <person name="Holt S."/>
            <person name="Cochrane G."/>
            <person name="Meng A."/>
            <person name="Brown T."/>
            <person name="Cohen L."/>
        </authorList>
    </citation>
    <scope>NUCLEOTIDE SEQUENCE</scope>
    <source>
        <strain evidence="10">Grunow 1884</strain>
    </source>
</reference>
<dbReference type="InterPro" id="IPR033129">
    <property type="entry name" value="PEPCASE_His_AS"/>
</dbReference>
<dbReference type="InterPro" id="IPR022805">
    <property type="entry name" value="PEP_COase_bac/pln-type"/>
</dbReference>
<dbReference type="GO" id="GO:0015977">
    <property type="term" value="P:carbon fixation"/>
    <property type="evidence" value="ECO:0007669"/>
    <property type="project" value="UniProtKB-KW"/>
</dbReference>
<proteinExistence type="inferred from homology"/>